<accession>A0A3N4LBI1</accession>
<protein>
    <submittedName>
        <fullName evidence="5">Chromatin associated protein KTI12</fullName>
    </submittedName>
</protein>
<dbReference type="InterPro" id="IPR027417">
    <property type="entry name" value="P-loop_NTPase"/>
</dbReference>
<proteinExistence type="inferred from homology"/>
<dbReference type="STRING" id="1051890.A0A3N4LBI1"/>
<evidence type="ECO:0000313" key="5">
    <source>
        <dbReference type="EMBL" id="RPB19088.1"/>
    </source>
</evidence>
<dbReference type="SUPFAM" id="SSF52540">
    <property type="entry name" value="P-loop containing nucleoside triphosphate hydrolases"/>
    <property type="match status" value="1"/>
</dbReference>
<reference evidence="5 6" key="1">
    <citation type="journal article" date="2018" name="Nat. Ecol. Evol.">
        <title>Pezizomycetes genomes reveal the molecular basis of ectomycorrhizal truffle lifestyle.</title>
        <authorList>
            <person name="Murat C."/>
            <person name="Payen T."/>
            <person name="Noel B."/>
            <person name="Kuo A."/>
            <person name="Morin E."/>
            <person name="Chen J."/>
            <person name="Kohler A."/>
            <person name="Krizsan K."/>
            <person name="Balestrini R."/>
            <person name="Da Silva C."/>
            <person name="Montanini B."/>
            <person name="Hainaut M."/>
            <person name="Levati E."/>
            <person name="Barry K.W."/>
            <person name="Belfiori B."/>
            <person name="Cichocki N."/>
            <person name="Clum A."/>
            <person name="Dockter R.B."/>
            <person name="Fauchery L."/>
            <person name="Guy J."/>
            <person name="Iotti M."/>
            <person name="Le Tacon F."/>
            <person name="Lindquist E.A."/>
            <person name="Lipzen A."/>
            <person name="Malagnac F."/>
            <person name="Mello A."/>
            <person name="Molinier V."/>
            <person name="Miyauchi S."/>
            <person name="Poulain J."/>
            <person name="Riccioni C."/>
            <person name="Rubini A."/>
            <person name="Sitrit Y."/>
            <person name="Splivallo R."/>
            <person name="Traeger S."/>
            <person name="Wang M."/>
            <person name="Zifcakova L."/>
            <person name="Wipf D."/>
            <person name="Zambonelli A."/>
            <person name="Paolocci F."/>
            <person name="Nowrousian M."/>
            <person name="Ottonello S."/>
            <person name="Baldrian P."/>
            <person name="Spatafora J.W."/>
            <person name="Henrissat B."/>
            <person name="Nagy L.G."/>
            <person name="Aury J.M."/>
            <person name="Wincker P."/>
            <person name="Grigoriev I.V."/>
            <person name="Bonfante P."/>
            <person name="Martin F.M."/>
        </authorList>
    </citation>
    <scope>NUCLEOTIDE SEQUENCE [LARGE SCALE GENOMIC DNA]</scope>
    <source>
        <strain evidence="5 6">ATCC MYA-4762</strain>
    </source>
</reference>
<comment type="similarity">
    <text evidence="3">Belongs to the KTI12 family.</text>
</comment>
<dbReference type="FunCoup" id="A0A3N4LBI1">
    <property type="interactions" value="659"/>
</dbReference>
<evidence type="ECO:0000256" key="3">
    <source>
        <dbReference type="ARBA" id="ARBA00025768"/>
    </source>
</evidence>
<evidence type="ECO:0000256" key="1">
    <source>
        <dbReference type="ARBA" id="ARBA00022741"/>
    </source>
</evidence>
<organism evidence="5 6">
    <name type="scientific">Terfezia boudieri ATCC MYA-4762</name>
    <dbReference type="NCBI Taxonomy" id="1051890"/>
    <lineage>
        <taxon>Eukaryota</taxon>
        <taxon>Fungi</taxon>
        <taxon>Dikarya</taxon>
        <taxon>Ascomycota</taxon>
        <taxon>Pezizomycotina</taxon>
        <taxon>Pezizomycetes</taxon>
        <taxon>Pezizales</taxon>
        <taxon>Pezizaceae</taxon>
        <taxon>Terfezia</taxon>
    </lineage>
</organism>
<dbReference type="Pfam" id="PF08433">
    <property type="entry name" value="KTI12"/>
    <property type="match status" value="1"/>
</dbReference>
<dbReference type="Proteomes" id="UP000267821">
    <property type="component" value="Unassembled WGS sequence"/>
</dbReference>
<feature type="region of interest" description="Disordered" evidence="4">
    <location>
        <begin position="36"/>
        <end position="56"/>
    </location>
</feature>
<dbReference type="PANTHER" id="PTHR12435">
    <property type="match status" value="1"/>
</dbReference>
<dbReference type="InterPro" id="IPR013641">
    <property type="entry name" value="KTI12/PSTK"/>
</dbReference>
<evidence type="ECO:0000256" key="4">
    <source>
        <dbReference type="SAM" id="MobiDB-lite"/>
    </source>
</evidence>
<dbReference type="OrthoDB" id="9972657at2759"/>
<dbReference type="EMBL" id="ML121598">
    <property type="protein sequence ID" value="RPB19088.1"/>
    <property type="molecule type" value="Genomic_DNA"/>
</dbReference>
<dbReference type="AlphaFoldDB" id="A0A3N4LBI1"/>
<gene>
    <name evidence="5" type="ORF">L211DRAFT_842996</name>
</gene>
<dbReference type="Gene3D" id="3.40.50.300">
    <property type="entry name" value="P-loop containing nucleotide triphosphate hydrolases"/>
    <property type="match status" value="1"/>
</dbReference>
<dbReference type="GO" id="GO:0005524">
    <property type="term" value="F:ATP binding"/>
    <property type="evidence" value="ECO:0007669"/>
    <property type="project" value="UniProtKB-KW"/>
</dbReference>
<dbReference type="InParanoid" id="A0A3N4LBI1"/>
<keyword evidence="2" id="KW-0067">ATP-binding</keyword>
<sequence length="369" mass="41298">MPLIILTGYPCSGKTTRALELRDFFIERIAAAQAAQKTGLSAPSTPQRCSSTDDLRSPTTAITTTIYPNLPLDPSEVARISCLKVHLINIDSLHIPRTSYRDARSEKESRSTEYSAIKRHLSRDDIVISDSLNYIKGYRYQLYCEAKALLTPSCVVHIASPPEKCRLWNSSRTTSHAPDPHCPASPGSPLPPPDVMMCILPVEGEAHKKQLTTATPAWEEDILENLIFRYEEPNGMTRWDSPLFTVPWVDEKMDCEAIWDAVVGKEAGAKIKANVATIIKPAREADYLHELDKTTQEVVSLILEAQRNGMVGGELKVPDCKEVLNLPPTTVSLPQLQRIRRQYISLNRQHAQAKNRIKELFVGYLNTNI</sequence>
<evidence type="ECO:0000256" key="2">
    <source>
        <dbReference type="ARBA" id="ARBA00022840"/>
    </source>
</evidence>
<feature type="compositionally biased region" description="Polar residues" evidence="4">
    <location>
        <begin position="36"/>
        <end position="50"/>
    </location>
</feature>
<name>A0A3N4LBI1_9PEZI</name>
<keyword evidence="1" id="KW-0547">Nucleotide-binding</keyword>
<keyword evidence="6" id="KW-1185">Reference proteome</keyword>
<evidence type="ECO:0000313" key="6">
    <source>
        <dbReference type="Proteomes" id="UP000267821"/>
    </source>
</evidence>